<organism evidence="1">
    <name type="scientific">Fructobacillus tropaeoli</name>
    <dbReference type="NCBI Taxonomy" id="709323"/>
    <lineage>
        <taxon>Bacteria</taxon>
        <taxon>Bacillati</taxon>
        <taxon>Bacillota</taxon>
        <taxon>Bacilli</taxon>
        <taxon>Lactobacillales</taxon>
        <taxon>Lactobacillaceae</taxon>
        <taxon>Fructobacillus</taxon>
    </lineage>
</organism>
<name>A0A3F3H1W3_9LACO</name>
<dbReference type="EMBL" id="DF968090">
    <property type="protein sequence ID" value="GAP04955.1"/>
    <property type="molecule type" value="Genomic_DNA"/>
</dbReference>
<dbReference type="Proteomes" id="UP000064514">
    <property type="component" value="Unassembled WGS sequence"/>
</dbReference>
<evidence type="ECO:0000313" key="1">
    <source>
        <dbReference type="EMBL" id="GAP04955.1"/>
    </source>
</evidence>
<reference evidence="1" key="1">
    <citation type="journal article" date="2015" name="BMC Genomics">
        <title>Comparative genomics of Fructobacillus spp. and Leuconostoc spp. reveals niche-specific evolution of Fructobacillus spp.</title>
        <authorList>
            <person name="Endo A."/>
            <person name="Tanizawa Y."/>
            <person name="Tanaka N."/>
            <person name="Maeno S."/>
            <person name="Kumar H."/>
            <person name="Shiwa Y."/>
            <person name="Okada S."/>
            <person name="Yoshikawa H."/>
            <person name="Dicks L."/>
            <person name="Nakagawa J."/>
            <person name="Arita M."/>
        </authorList>
    </citation>
    <scope>NUCLEOTIDE SEQUENCE [LARGE SCALE GENOMIC DNA]</scope>
    <source>
        <strain evidence="1">F214-1</strain>
    </source>
</reference>
<dbReference type="RefSeq" id="WP_059394290.1">
    <property type="nucleotide sequence ID" value="NZ_DF968090.1"/>
</dbReference>
<gene>
    <name evidence="1" type="ORF">FTRO_0130270</name>
</gene>
<dbReference type="AlphaFoldDB" id="A0A3F3H1W3"/>
<dbReference type="STRING" id="709323.GCA_001047135_01524"/>
<sequence length="92" mass="10674">MPNRIKEVKDYATSKEKVIEYLIENLENPTRLKIQNSLYLLWAFYAGSYGNVDNESFGGNYPHSLFEPNFYAGKYGVYDPDVDRLVKEKGIK</sequence>
<proteinExistence type="predicted"/>
<accession>A0A3F3H1W3</accession>
<protein>
    <submittedName>
        <fullName evidence="1">Hypothetical phage protein</fullName>
    </submittedName>
</protein>